<dbReference type="AlphaFoldDB" id="A0A4Y1ZYI9"/>
<name>A0A4Y1ZYI9_ARAVE</name>
<comment type="caution">
    <text evidence="2">The sequence shown here is derived from an EMBL/GenBank/DDBJ whole genome shotgun (WGS) entry which is preliminary data.</text>
</comment>
<proteinExistence type="predicted"/>
<dbReference type="EMBL" id="BGPR01000001">
    <property type="protein sequence ID" value="GBL72126.1"/>
    <property type="molecule type" value="Genomic_DNA"/>
</dbReference>
<evidence type="ECO:0000313" key="2">
    <source>
        <dbReference type="EMBL" id="GBL72126.1"/>
    </source>
</evidence>
<feature type="compositionally biased region" description="Basic residues" evidence="1">
    <location>
        <begin position="136"/>
        <end position="145"/>
    </location>
</feature>
<reference evidence="2 3" key="1">
    <citation type="journal article" date="2019" name="Sci. Rep.">
        <title>Orb-weaving spider Araneus ventricosus genome elucidates the spidroin gene catalogue.</title>
        <authorList>
            <person name="Kono N."/>
            <person name="Nakamura H."/>
            <person name="Ohtoshi R."/>
            <person name="Moran D.A.P."/>
            <person name="Shinohara A."/>
            <person name="Yoshida Y."/>
            <person name="Fujiwara M."/>
            <person name="Mori M."/>
            <person name="Tomita M."/>
            <person name="Arakawa K."/>
        </authorList>
    </citation>
    <scope>NUCLEOTIDE SEQUENCE [LARGE SCALE GENOMIC DNA]</scope>
</reference>
<protein>
    <submittedName>
        <fullName evidence="2">Uncharacterized protein</fullName>
    </submittedName>
</protein>
<keyword evidence="3" id="KW-1185">Reference proteome</keyword>
<evidence type="ECO:0000256" key="1">
    <source>
        <dbReference type="SAM" id="MobiDB-lite"/>
    </source>
</evidence>
<sequence>MQEIYLILYNIVGHQPNTVDGAAIASDVRASSCPEHKTRWNSKQANRPRWPSLGFGAGGFHVRDPLPLKTRRVWGLVHVKSYIVVKRPPVGMAWKFGEGVPAQVSFSSSDRGSKLGGPSQNSPRVASKRDVNVTKTKTRSKRSHVTLRANEKRPQSKP</sequence>
<feature type="region of interest" description="Disordered" evidence="1">
    <location>
        <begin position="104"/>
        <end position="158"/>
    </location>
</feature>
<accession>A0A4Y1ZYI9</accession>
<organism evidence="2 3">
    <name type="scientific">Araneus ventricosus</name>
    <name type="common">Orbweaver spider</name>
    <name type="synonym">Epeira ventricosa</name>
    <dbReference type="NCBI Taxonomy" id="182803"/>
    <lineage>
        <taxon>Eukaryota</taxon>
        <taxon>Metazoa</taxon>
        <taxon>Ecdysozoa</taxon>
        <taxon>Arthropoda</taxon>
        <taxon>Chelicerata</taxon>
        <taxon>Arachnida</taxon>
        <taxon>Araneae</taxon>
        <taxon>Araneomorphae</taxon>
        <taxon>Entelegynae</taxon>
        <taxon>Araneoidea</taxon>
        <taxon>Araneidae</taxon>
        <taxon>Araneus</taxon>
    </lineage>
</organism>
<gene>
    <name evidence="2" type="ORF">AVEN_115130_1</name>
</gene>
<evidence type="ECO:0000313" key="3">
    <source>
        <dbReference type="Proteomes" id="UP000499080"/>
    </source>
</evidence>
<feature type="compositionally biased region" description="Basic and acidic residues" evidence="1">
    <location>
        <begin position="149"/>
        <end position="158"/>
    </location>
</feature>
<dbReference type="Proteomes" id="UP000499080">
    <property type="component" value="Unassembled WGS sequence"/>
</dbReference>